<feature type="signal peptide" evidence="1">
    <location>
        <begin position="1"/>
        <end position="33"/>
    </location>
</feature>
<dbReference type="SUPFAM" id="SSF48403">
    <property type="entry name" value="Ankyrin repeat"/>
    <property type="match status" value="1"/>
</dbReference>
<gene>
    <name evidence="2" type="ORF">TRITD_6Bv1G056030</name>
</gene>
<keyword evidence="3" id="KW-1185">Reference proteome</keyword>
<evidence type="ECO:0000256" key="1">
    <source>
        <dbReference type="SAM" id="SignalP"/>
    </source>
</evidence>
<name>A0A9R1B8Q8_TRITD</name>
<dbReference type="Gene3D" id="1.25.40.20">
    <property type="entry name" value="Ankyrin repeat-containing domain"/>
    <property type="match status" value="1"/>
</dbReference>
<dbReference type="InterPro" id="IPR036770">
    <property type="entry name" value="Ankyrin_rpt-contain_sf"/>
</dbReference>
<accession>A0A9R1B8Q8</accession>
<dbReference type="EMBL" id="LT934122">
    <property type="protein sequence ID" value="VAI55610.1"/>
    <property type="molecule type" value="Genomic_DNA"/>
</dbReference>
<reference evidence="2 3" key="1">
    <citation type="submission" date="2017-09" db="EMBL/GenBank/DDBJ databases">
        <authorList>
            <consortium name="International Durum Wheat Genome Sequencing Consortium (IDWGSC)"/>
            <person name="Milanesi L."/>
        </authorList>
    </citation>
    <scope>NUCLEOTIDE SEQUENCE [LARGE SCALE GENOMIC DNA]</scope>
    <source>
        <strain evidence="3">cv. Svevo</strain>
    </source>
</reference>
<protein>
    <submittedName>
        <fullName evidence="2">Uncharacterized protein</fullName>
    </submittedName>
</protein>
<organism evidence="2 3">
    <name type="scientific">Triticum turgidum subsp. durum</name>
    <name type="common">Durum wheat</name>
    <name type="synonym">Triticum durum</name>
    <dbReference type="NCBI Taxonomy" id="4567"/>
    <lineage>
        <taxon>Eukaryota</taxon>
        <taxon>Viridiplantae</taxon>
        <taxon>Streptophyta</taxon>
        <taxon>Embryophyta</taxon>
        <taxon>Tracheophyta</taxon>
        <taxon>Spermatophyta</taxon>
        <taxon>Magnoliopsida</taxon>
        <taxon>Liliopsida</taxon>
        <taxon>Poales</taxon>
        <taxon>Poaceae</taxon>
        <taxon>BOP clade</taxon>
        <taxon>Pooideae</taxon>
        <taxon>Triticodae</taxon>
        <taxon>Triticeae</taxon>
        <taxon>Triticinae</taxon>
        <taxon>Triticum</taxon>
    </lineage>
</organism>
<evidence type="ECO:0000313" key="2">
    <source>
        <dbReference type="EMBL" id="VAI55610.1"/>
    </source>
</evidence>
<keyword evidence="1" id="KW-0732">Signal</keyword>
<dbReference type="Proteomes" id="UP000324705">
    <property type="component" value="Chromosome 6B"/>
</dbReference>
<dbReference type="AlphaFoldDB" id="A0A9R1B8Q8"/>
<proteinExistence type="predicted"/>
<sequence>MLCCYWCSRWRGKSRGCLGGLIILSVCARMARQIEGGHGHLTEMVQAVKNHGAGALHFASGCKMAEVCEYLLRLSRWTWMLLTKQVEHLWFGQSLLIKLGHCEIVELLLSRGAYVDLFYMDHGTPLHDKHKQDVTVKIFLDHM</sequence>
<dbReference type="Gramene" id="TRITD6Bv1G056030.1">
    <property type="protein sequence ID" value="TRITD6Bv1G056030.1"/>
    <property type="gene ID" value="TRITD6Bv1G056030"/>
</dbReference>
<feature type="chain" id="PRO_5040475058" evidence="1">
    <location>
        <begin position="34"/>
        <end position="143"/>
    </location>
</feature>
<evidence type="ECO:0000313" key="3">
    <source>
        <dbReference type="Proteomes" id="UP000324705"/>
    </source>
</evidence>